<gene>
    <name evidence="1" type="ORF">KOW79_010986</name>
</gene>
<organism evidence="1 2">
    <name type="scientific">Hemibagrus wyckioides</name>
    <dbReference type="NCBI Taxonomy" id="337641"/>
    <lineage>
        <taxon>Eukaryota</taxon>
        <taxon>Metazoa</taxon>
        <taxon>Chordata</taxon>
        <taxon>Craniata</taxon>
        <taxon>Vertebrata</taxon>
        <taxon>Euteleostomi</taxon>
        <taxon>Actinopterygii</taxon>
        <taxon>Neopterygii</taxon>
        <taxon>Teleostei</taxon>
        <taxon>Ostariophysi</taxon>
        <taxon>Siluriformes</taxon>
        <taxon>Bagridae</taxon>
        <taxon>Hemibagrus</taxon>
    </lineage>
</organism>
<protein>
    <submittedName>
        <fullName evidence="1">Uncharacterized protein</fullName>
    </submittedName>
</protein>
<proteinExistence type="predicted"/>
<evidence type="ECO:0000313" key="2">
    <source>
        <dbReference type="Proteomes" id="UP000824219"/>
    </source>
</evidence>
<name>A0A9D3SIV1_9TELE</name>
<reference evidence="1 2" key="1">
    <citation type="submission" date="2021-06" db="EMBL/GenBank/DDBJ databases">
        <title>Chromosome-level genome assembly of the red-tail catfish (Hemibagrus wyckioides).</title>
        <authorList>
            <person name="Shao F."/>
        </authorList>
    </citation>
    <scope>NUCLEOTIDE SEQUENCE [LARGE SCALE GENOMIC DNA]</scope>
    <source>
        <strain evidence="1">EC202008001</strain>
        <tissue evidence="1">Blood</tissue>
    </source>
</reference>
<comment type="caution">
    <text evidence="1">The sequence shown here is derived from an EMBL/GenBank/DDBJ whole genome shotgun (WGS) entry which is preliminary data.</text>
</comment>
<sequence length="78" mass="7836">MDPAAADTIQQLVSVLQRVLPALQETTASQPMAAADSIASQPTVAADSTAAAYPPLIPEVVCPAGPMATPSLYSGPDS</sequence>
<dbReference type="EMBL" id="JAHKSW010000012">
    <property type="protein sequence ID" value="KAG7326061.1"/>
    <property type="molecule type" value="Genomic_DNA"/>
</dbReference>
<accession>A0A9D3SIV1</accession>
<dbReference type="Proteomes" id="UP000824219">
    <property type="component" value="Linkage Group LG12"/>
</dbReference>
<dbReference type="AlphaFoldDB" id="A0A9D3SIV1"/>
<keyword evidence="2" id="KW-1185">Reference proteome</keyword>
<evidence type="ECO:0000313" key="1">
    <source>
        <dbReference type="EMBL" id="KAG7326061.1"/>
    </source>
</evidence>